<evidence type="ECO:0000313" key="1">
    <source>
        <dbReference type="EMBL" id="KAK3758828.1"/>
    </source>
</evidence>
<dbReference type="Gene3D" id="1.10.4020.10">
    <property type="entry name" value="DNA breaking-rejoining enzymes"/>
    <property type="match status" value="1"/>
</dbReference>
<proteinExistence type="predicted"/>
<comment type="caution">
    <text evidence="1">The sequence shown here is derived from an EMBL/GenBank/DDBJ whole genome shotgun (WGS) entry which is preliminary data.</text>
</comment>
<dbReference type="Proteomes" id="UP001283361">
    <property type="component" value="Unassembled WGS sequence"/>
</dbReference>
<keyword evidence="2" id="KW-1185">Reference proteome</keyword>
<dbReference type="InterPro" id="IPR038269">
    <property type="entry name" value="SCAN_sf"/>
</dbReference>
<accession>A0AAE0YX16</accession>
<reference evidence="1" key="1">
    <citation type="journal article" date="2023" name="G3 (Bethesda)">
        <title>A reference genome for the long-term kleptoplast-retaining sea slug Elysia crispata morphotype clarki.</title>
        <authorList>
            <person name="Eastman K.E."/>
            <person name="Pendleton A.L."/>
            <person name="Shaikh M.A."/>
            <person name="Suttiyut T."/>
            <person name="Ogas R."/>
            <person name="Tomko P."/>
            <person name="Gavelis G."/>
            <person name="Widhalm J.R."/>
            <person name="Wisecaver J.H."/>
        </authorList>
    </citation>
    <scope>NUCLEOTIDE SEQUENCE</scope>
    <source>
        <strain evidence="1">ECLA1</strain>
    </source>
</reference>
<name>A0AAE0YX16_9GAST</name>
<sequence length="177" mass="19975">MAQGKLVHIFIGTYDRKSVRGVCRLSENEATDYDRVKEVLQKGYYLTEDGYRQRFRTCTPDVEENPSMFIVRLKTYLERWIRGRIPLSERPASSLPISGKKPVAFSMHSDVRASRTALCASVMSGYITRLPSVENPHTKDQNAASTRGVSSVLCSERPRPLSEIVARPVRTNLLVKG</sequence>
<dbReference type="AlphaFoldDB" id="A0AAE0YX16"/>
<evidence type="ECO:0000313" key="2">
    <source>
        <dbReference type="Proteomes" id="UP001283361"/>
    </source>
</evidence>
<dbReference type="EMBL" id="JAWDGP010005207">
    <property type="protein sequence ID" value="KAK3758828.1"/>
    <property type="molecule type" value="Genomic_DNA"/>
</dbReference>
<dbReference type="PANTHER" id="PTHR46888">
    <property type="entry name" value="ZINC KNUCKLE DOMAINCONTAINING PROTEIN-RELATED"/>
    <property type="match status" value="1"/>
</dbReference>
<protein>
    <submittedName>
        <fullName evidence="1">Uncharacterized protein</fullName>
    </submittedName>
</protein>
<organism evidence="1 2">
    <name type="scientific">Elysia crispata</name>
    <name type="common">lettuce slug</name>
    <dbReference type="NCBI Taxonomy" id="231223"/>
    <lineage>
        <taxon>Eukaryota</taxon>
        <taxon>Metazoa</taxon>
        <taxon>Spiralia</taxon>
        <taxon>Lophotrochozoa</taxon>
        <taxon>Mollusca</taxon>
        <taxon>Gastropoda</taxon>
        <taxon>Heterobranchia</taxon>
        <taxon>Euthyneura</taxon>
        <taxon>Panpulmonata</taxon>
        <taxon>Sacoglossa</taxon>
        <taxon>Placobranchoidea</taxon>
        <taxon>Plakobranchidae</taxon>
        <taxon>Elysia</taxon>
    </lineage>
</organism>
<dbReference type="PANTHER" id="PTHR46888:SF1">
    <property type="entry name" value="RIBONUCLEASE H"/>
    <property type="match status" value="1"/>
</dbReference>
<gene>
    <name evidence="1" type="ORF">RRG08_036268</name>
</gene>